<protein>
    <submittedName>
        <fullName evidence="1">Uncharacterized protein</fullName>
    </submittedName>
</protein>
<name>A0AAD6CX39_9EURO</name>
<evidence type="ECO:0000313" key="2">
    <source>
        <dbReference type="Proteomes" id="UP001220324"/>
    </source>
</evidence>
<dbReference type="AlphaFoldDB" id="A0AAD6CX39"/>
<evidence type="ECO:0000313" key="1">
    <source>
        <dbReference type="EMBL" id="KAJ5541702.1"/>
    </source>
</evidence>
<accession>A0AAD6CX39</accession>
<keyword evidence="2" id="KW-1185">Reference proteome</keyword>
<organism evidence="1 2">
    <name type="scientific">Penicillium frequentans</name>
    <dbReference type="NCBI Taxonomy" id="3151616"/>
    <lineage>
        <taxon>Eukaryota</taxon>
        <taxon>Fungi</taxon>
        <taxon>Dikarya</taxon>
        <taxon>Ascomycota</taxon>
        <taxon>Pezizomycotina</taxon>
        <taxon>Eurotiomycetes</taxon>
        <taxon>Eurotiomycetidae</taxon>
        <taxon>Eurotiales</taxon>
        <taxon>Aspergillaceae</taxon>
        <taxon>Penicillium</taxon>
    </lineage>
</organism>
<sequence length="150" mass="16817">MRFTQLSPECEALRQQIKALVPTTTTRDDQINNTREALMSSEKPDGSKLYGGYDIHSKLAHMAVKIRVGDDMIYKVVSWPDTPVFSFAEERGFIIPLHEIRAVTGTFQEGYMVQVNVNEGDFVEFVGKGTAILIVPRKNGVARGALWPME</sequence>
<proteinExistence type="predicted"/>
<dbReference type="EMBL" id="JAQIZZ010000005">
    <property type="protein sequence ID" value="KAJ5541702.1"/>
    <property type="molecule type" value="Genomic_DNA"/>
</dbReference>
<gene>
    <name evidence="1" type="ORF">N7494_006778</name>
</gene>
<comment type="caution">
    <text evidence="1">The sequence shown here is derived from an EMBL/GenBank/DDBJ whole genome shotgun (WGS) entry which is preliminary data.</text>
</comment>
<dbReference type="Proteomes" id="UP001220324">
    <property type="component" value="Unassembled WGS sequence"/>
</dbReference>
<reference evidence="1 2" key="1">
    <citation type="journal article" date="2023" name="IMA Fungus">
        <title>Comparative genomic study of the Penicillium genus elucidates a diverse pangenome and 15 lateral gene transfer events.</title>
        <authorList>
            <person name="Petersen C."/>
            <person name="Sorensen T."/>
            <person name="Nielsen M.R."/>
            <person name="Sondergaard T.E."/>
            <person name="Sorensen J.L."/>
            <person name="Fitzpatrick D.A."/>
            <person name="Frisvad J.C."/>
            <person name="Nielsen K.L."/>
        </authorList>
    </citation>
    <scope>NUCLEOTIDE SEQUENCE [LARGE SCALE GENOMIC DNA]</scope>
    <source>
        <strain evidence="1 2">IBT 35679</strain>
    </source>
</reference>